<feature type="transmembrane region" description="Helical" evidence="1">
    <location>
        <begin position="147"/>
        <end position="168"/>
    </location>
</feature>
<name>A0ABR8PC64_9LACO</name>
<dbReference type="Proteomes" id="UP000616837">
    <property type="component" value="Unassembled WGS sequence"/>
</dbReference>
<accession>A0ABR8PC64</accession>
<keyword evidence="1" id="KW-0472">Membrane</keyword>
<dbReference type="EMBL" id="JACSQW010000007">
    <property type="protein sequence ID" value="MBD7894833.1"/>
    <property type="molecule type" value="Genomic_DNA"/>
</dbReference>
<comment type="caution">
    <text evidence="2">The sequence shown here is derived from an EMBL/GenBank/DDBJ whole genome shotgun (WGS) entry which is preliminary data.</text>
</comment>
<proteinExistence type="predicted"/>
<evidence type="ECO:0000313" key="3">
    <source>
        <dbReference type="Proteomes" id="UP000616837"/>
    </source>
</evidence>
<reference evidence="2 3" key="1">
    <citation type="submission" date="2020-08" db="EMBL/GenBank/DDBJ databases">
        <title>A Genomic Blueprint of the Chicken Gut Microbiome.</title>
        <authorList>
            <person name="Gilroy R."/>
            <person name="Ravi A."/>
            <person name="Getino M."/>
            <person name="Pursley I."/>
            <person name="Horton D.L."/>
            <person name="Alikhan N.-F."/>
            <person name="Baker D."/>
            <person name="Gharbi K."/>
            <person name="Hall N."/>
            <person name="Watson M."/>
            <person name="Adriaenssens E.M."/>
            <person name="Foster-Nyarko E."/>
            <person name="Jarju S."/>
            <person name="Secka A."/>
            <person name="Antonio M."/>
            <person name="Oren A."/>
            <person name="Chaudhuri R."/>
            <person name="La Ragione R.M."/>
            <person name="Hildebrand F."/>
            <person name="Pallen M.J."/>
        </authorList>
    </citation>
    <scope>NUCLEOTIDE SEQUENCE [LARGE SCALE GENOMIC DNA]</scope>
    <source>
        <strain evidence="2 3">Sa3CUN2</strain>
    </source>
</reference>
<sequence length="180" mass="20461">MIIFIILLIYKFIKGTFEYEKVTQFELVIIPVYSIIMVLLNLNDMPSITAIGIAIILLLIGTAIEFLQASKTQIKDTGKFDSYNRPILEVKRNLPYLVGWIGSFLIAISIEIFYGSHFNAEEISRELLAEILKGLSVIAFLGGHGTWSVWILNFATSFSYGCCLMIRYPKIKEAIRQKIK</sequence>
<keyword evidence="1" id="KW-0812">Transmembrane</keyword>
<evidence type="ECO:0000313" key="2">
    <source>
        <dbReference type="EMBL" id="MBD7894833.1"/>
    </source>
</evidence>
<feature type="transmembrane region" description="Helical" evidence="1">
    <location>
        <begin position="21"/>
        <end position="42"/>
    </location>
</feature>
<organism evidence="2 3">
    <name type="scientific">Limosilactobacillus avistercoris</name>
    <dbReference type="NCBI Taxonomy" id="2762243"/>
    <lineage>
        <taxon>Bacteria</taxon>
        <taxon>Bacillati</taxon>
        <taxon>Bacillota</taxon>
        <taxon>Bacilli</taxon>
        <taxon>Lactobacillales</taxon>
        <taxon>Lactobacillaceae</taxon>
        <taxon>Limosilactobacillus</taxon>
    </lineage>
</organism>
<feature type="transmembrane region" description="Helical" evidence="1">
    <location>
        <begin position="94"/>
        <end position="114"/>
    </location>
</feature>
<feature type="transmembrane region" description="Helical" evidence="1">
    <location>
        <begin position="48"/>
        <end position="67"/>
    </location>
</feature>
<keyword evidence="1" id="KW-1133">Transmembrane helix</keyword>
<protein>
    <submittedName>
        <fullName evidence="2">Hydrophobic protein</fullName>
    </submittedName>
</protein>
<gene>
    <name evidence="2" type="ORF">H9564_03740</name>
</gene>
<keyword evidence="3" id="KW-1185">Reference proteome</keyword>
<dbReference type="RefSeq" id="WP_191684184.1">
    <property type="nucleotide sequence ID" value="NZ_JACSQW010000007.1"/>
</dbReference>
<evidence type="ECO:0000256" key="1">
    <source>
        <dbReference type="SAM" id="Phobius"/>
    </source>
</evidence>